<feature type="transmembrane region" description="Helical" evidence="5">
    <location>
        <begin position="329"/>
        <end position="350"/>
    </location>
</feature>
<dbReference type="PANTHER" id="PTHR23514">
    <property type="entry name" value="BYPASS OF STOP CODON PROTEIN 6"/>
    <property type="match status" value="1"/>
</dbReference>
<dbReference type="AlphaFoldDB" id="A0A1T5EQA5"/>
<dbReference type="OrthoDB" id="9809599at2"/>
<dbReference type="PANTHER" id="PTHR23514:SF13">
    <property type="entry name" value="INNER MEMBRANE PROTEIN YBJJ"/>
    <property type="match status" value="1"/>
</dbReference>
<feature type="transmembrane region" description="Helical" evidence="5">
    <location>
        <begin position="135"/>
        <end position="157"/>
    </location>
</feature>
<protein>
    <submittedName>
        <fullName evidence="6">Fucose permease</fullName>
    </submittedName>
</protein>
<keyword evidence="7" id="KW-1185">Reference proteome</keyword>
<reference evidence="7" key="1">
    <citation type="submission" date="2017-02" db="EMBL/GenBank/DDBJ databases">
        <authorList>
            <person name="Varghese N."/>
            <person name="Submissions S."/>
        </authorList>
    </citation>
    <scope>NUCLEOTIDE SEQUENCE [LARGE SCALE GENOMIC DNA]</scope>
    <source>
        <strain evidence="7">DSM 23546</strain>
    </source>
</reference>
<feature type="transmembrane region" description="Helical" evidence="5">
    <location>
        <begin position="272"/>
        <end position="290"/>
    </location>
</feature>
<sequence length="382" mass="40977">MKSLKLILGNARYFGPSWVFASINILFGTWAIYIPTVKDTLDISKSELGIAIFFLALGVFTIFPFASSIINRVGVGKSTFYGVLLSCAAAMLPLLAPNYYVLMAALFLFGASNGITDISMNTLVTEIEKKDKVKFMAASHGFFSLGGVLAGMGSFLIGPLSNPVLHMSIAVLLVLVVNFIFRRKYISEIAEEIENEPFSFGLLKPLLLLALISFVAMGSEGAIVDWSGLYLKEITMAPEALWGLGFLGFQVTMTLGRFLGDGISEKIGSIKIVALGAILAIVGYVLVLTTDIYLSIIGFALNGLGFSVMVPEVFRIGGNVKGVDSSKGIAFIAGSGYAGFLCAPPILGFLAENYSLTRSFVVLLACGFLILLFTLLLKRKKA</sequence>
<accession>A0A1T5EQA5</accession>
<proteinExistence type="predicted"/>
<organism evidence="6 7">
    <name type="scientific">Maribacter arcticus</name>
    <dbReference type="NCBI Taxonomy" id="561365"/>
    <lineage>
        <taxon>Bacteria</taxon>
        <taxon>Pseudomonadati</taxon>
        <taxon>Bacteroidota</taxon>
        <taxon>Flavobacteriia</taxon>
        <taxon>Flavobacteriales</taxon>
        <taxon>Flavobacteriaceae</taxon>
        <taxon>Maribacter</taxon>
    </lineage>
</organism>
<dbReference type="EMBL" id="FUYL01000014">
    <property type="protein sequence ID" value="SKB86131.1"/>
    <property type="molecule type" value="Genomic_DNA"/>
</dbReference>
<keyword evidence="4 5" id="KW-0472">Membrane</keyword>
<gene>
    <name evidence="6" type="ORF">SAMN05660866_03629</name>
</gene>
<evidence type="ECO:0000256" key="1">
    <source>
        <dbReference type="ARBA" id="ARBA00004141"/>
    </source>
</evidence>
<dbReference type="RefSeq" id="WP_079514490.1">
    <property type="nucleotide sequence ID" value="NZ_FUYL01000014.1"/>
</dbReference>
<evidence type="ECO:0000313" key="6">
    <source>
        <dbReference type="EMBL" id="SKB86131.1"/>
    </source>
</evidence>
<dbReference type="Proteomes" id="UP000190339">
    <property type="component" value="Unassembled WGS sequence"/>
</dbReference>
<keyword evidence="2 5" id="KW-0812">Transmembrane</keyword>
<feature type="transmembrane region" description="Helical" evidence="5">
    <location>
        <begin position="296"/>
        <end position="317"/>
    </location>
</feature>
<dbReference type="GO" id="GO:0022857">
    <property type="term" value="F:transmembrane transporter activity"/>
    <property type="evidence" value="ECO:0007669"/>
    <property type="project" value="InterPro"/>
</dbReference>
<feature type="transmembrane region" description="Helical" evidence="5">
    <location>
        <begin position="356"/>
        <end position="377"/>
    </location>
</feature>
<evidence type="ECO:0000256" key="2">
    <source>
        <dbReference type="ARBA" id="ARBA00022692"/>
    </source>
</evidence>
<dbReference type="Pfam" id="PF07690">
    <property type="entry name" value="MFS_1"/>
    <property type="match status" value="1"/>
</dbReference>
<dbReference type="InterPro" id="IPR011701">
    <property type="entry name" value="MFS"/>
</dbReference>
<name>A0A1T5EQA5_9FLAO</name>
<feature type="transmembrane region" description="Helical" evidence="5">
    <location>
        <begin position="48"/>
        <end position="66"/>
    </location>
</feature>
<feature type="transmembrane region" description="Helical" evidence="5">
    <location>
        <begin position="202"/>
        <end position="220"/>
    </location>
</feature>
<keyword evidence="3 5" id="KW-1133">Transmembrane helix</keyword>
<feature type="transmembrane region" description="Helical" evidence="5">
    <location>
        <begin position="78"/>
        <end position="96"/>
    </location>
</feature>
<evidence type="ECO:0000256" key="5">
    <source>
        <dbReference type="SAM" id="Phobius"/>
    </source>
</evidence>
<dbReference type="InterPro" id="IPR051788">
    <property type="entry name" value="MFS_Transporter"/>
</dbReference>
<feature type="transmembrane region" description="Helical" evidence="5">
    <location>
        <begin position="240"/>
        <end position="260"/>
    </location>
</feature>
<feature type="transmembrane region" description="Helical" evidence="5">
    <location>
        <begin position="163"/>
        <end position="181"/>
    </location>
</feature>
<dbReference type="GO" id="GO:0016020">
    <property type="term" value="C:membrane"/>
    <property type="evidence" value="ECO:0007669"/>
    <property type="project" value="UniProtKB-SubCell"/>
</dbReference>
<feature type="transmembrane region" description="Helical" evidence="5">
    <location>
        <begin position="12"/>
        <end position="36"/>
    </location>
</feature>
<dbReference type="CDD" id="cd17393">
    <property type="entry name" value="MFS_MosC_like"/>
    <property type="match status" value="1"/>
</dbReference>
<comment type="subcellular location">
    <subcellularLocation>
        <location evidence="1">Membrane</location>
        <topology evidence="1">Multi-pass membrane protein</topology>
    </subcellularLocation>
</comment>
<evidence type="ECO:0000256" key="3">
    <source>
        <dbReference type="ARBA" id="ARBA00022989"/>
    </source>
</evidence>
<evidence type="ECO:0000256" key="4">
    <source>
        <dbReference type="ARBA" id="ARBA00023136"/>
    </source>
</evidence>
<feature type="transmembrane region" description="Helical" evidence="5">
    <location>
        <begin position="102"/>
        <end position="123"/>
    </location>
</feature>
<dbReference type="Gene3D" id="1.20.1250.20">
    <property type="entry name" value="MFS general substrate transporter like domains"/>
    <property type="match status" value="2"/>
</dbReference>
<dbReference type="SUPFAM" id="SSF103473">
    <property type="entry name" value="MFS general substrate transporter"/>
    <property type="match status" value="1"/>
</dbReference>
<dbReference type="STRING" id="561365.SAMN05660866_03629"/>
<dbReference type="InterPro" id="IPR036259">
    <property type="entry name" value="MFS_trans_sf"/>
</dbReference>
<evidence type="ECO:0000313" key="7">
    <source>
        <dbReference type="Proteomes" id="UP000190339"/>
    </source>
</evidence>